<keyword evidence="3" id="KW-1185">Reference proteome</keyword>
<proteinExistence type="predicted"/>
<dbReference type="RefSeq" id="WP_011794605.1">
    <property type="nucleotide sequence ID" value="NZ_CP023687.1"/>
</dbReference>
<reference evidence="2 3" key="1">
    <citation type="submission" date="2023-06" db="EMBL/GenBank/DDBJ databases">
        <authorList>
            <person name="Ham H."/>
            <person name="Park D.S."/>
        </authorList>
    </citation>
    <scope>NUCLEOTIDE SEQUENCE [LARGE SCALE GENOMIC DNA]</scope>
    <source>
        <strain evidence="2 3">KACC 17005</strain>
    </source>
</reference>
<organism evidence="2 3">
    <name type="scientific">Paracidovorax citrulli</name>
    <name type="common">Acidovorax citrulli</name>
    <dbReference type="NCBI Taxonomy" id="80869"/>
    <lineage>
        <taxon>Bacteria</taxon>
        <taxon>Pseudomonadati</taxon>
        <taxon>Pseudomonadota</taxon>
        <taxon>Betaproteobacteria</taxon>
        <taxon>Burkholderiales</taxon>
        <taxon>Comamonadaceae</taxon>
        <taxon>Paracidovorax</taxon>
    </lineage>
</organism>
<evidence type="ECO:0000256" key="1">
    <source>
        <dbReference type="SAM" id="SignalP"/>
    </source>
</evidence>
<feature type="signal peptide" evidence="1">
    <location>
        <begin position="1"/>
        <end position="19"/>
    </location>
</feature>
<protein>
    <submittedName>
        <fullName evidence="2">Uncharacterized protein</fullName>
    </submittedName>
</protein>
<dbReference type="GeneID" id="79791137"/>
<keyword evidence="1" id="KW-0732">Signal</keyword>
<name>A0ABY9AKZ3_PARCI</name>
<evidence type="ECO:0000313" key="2">
    <source>
        <dbReference type="EMBL" id="WIY47616.1"/>
    </source>
</evidence>
<evidence type="ECO:0000313" key="3">
    <source>
        <dbReference type="Proteomes" id="UP001242732"/>
    </source>
</evidence>
<feature type="chain" id="PRO_5045859204" evidence="1">
    <location>
        <begin position="20"/>
        <end position="222"/>
    </location>
</feature>
<accession>A0ABY9AKZ3</accession>
<dbReference type="Proteomes" id="UP001242732">
    <property type="component" value="Chromosome"/>
</dbReference>
<gene>
    <name evidence="2" type="ORF">QRO08_17475</name>
</gene>
<sequence>MKRWIVLAAAALAAGTLQAAGAPAPTVRVANPELLAALQNPEAALQAARTPLAFDNGESARNCREYAELLPKSRPVESERNFEIRGEYLLCDALHLVAGKPFAAEKAGVAARRARTLHDRLDVRTFPSSLRNRADAKRHTVKTVLPGASHAQGAVVAVETPDQRFRLEVVATVAPGKGRKPEWIVWVSDESKTGTYRGYSTLVVQPPRNKSGAYTAADASRP</sequence>
<dbReference type="EMBL" id="CP127363">
    <property type="protein sequence ID" value="WIY47616.1"/>
    <property type="molecule type" value="Genomic_DNA"/>
</dbReference>